<dbReference type="Proteomes" id="UP000292564">
    <property type="component" value="Unassembled WGS sequence"/>
</dbReference>
<dbReference type="AlphaFoldDB" id="A0A4Q7ZMU3"/>
<comment type="caution">
    <text evidence="1">The sequence shown here is derived from an EMBL/GenBank/DDBJ whole genome shotgun (WGS) entry which is preliminary data.</text>
</comment>
<gene>
    <name evidence="1" type="ORF">EV385_4196</name>
</gene>
<evidence type="ECO:0000313" key="1">
    <source>
        <dbReference type="EMBL" id="RZU52338.1"/>
    </source>
</evidence>
<accession>A0A4Q7ZMU3</accession>
<protein>
    <submittedName>
        <fullName evidence="1">Uncharacterized protein</fullName>
    </submittedName>
</protein>
<name>A0A4Q7ZMU3_9ACTN</name>
<evidence type="ECO:0000313" key="2">
    <source>
        <dbReference type="Proteomes" id="UP000292564"/>
    </source>
</evidence>
<reference evidence="1 2" key="1">
    <citation type="submission" date="2019-02" db="EMBL/GenBank/DDBJ databases">
        <title>Sequencing the genomes of 1000 actinobacteria strains.</title>
        <authorList>
            <person name="Klenk H.-P."/>
        </authorList>
    </citation>
    <scope>NUCLEOTIDE SEQUENCE [LARGE SCALE GENOMIC DNA]</scope>
    <source>
        <strain evidence="1 2">DSM 45162</strain>
    </source>
</reference>
<dbReference type="EMBL" id="SHKY01000001">
    <property type="protein sequence ID" value="RZU52338.1"/>
    <property type="molecule type" value="Genomic_DNA"/>
</dbReference>
<organism evidence="1 2">
    <name type="scientific">Krasilnikovia cinnamomea</name>
    <dbReference type="NCBI Taxonomy" id="349313"/>
    <lineage>
        <taxon>Bacteria</taxon>
        <taxon>Bacillati</taxon>
        <taxon>Actinomycetota</taxon>
        <taxon>Actinomycetes</taxon>
        <taxon>Micromonosporales</taxon>
        <taxon>Micromonosporaceae</taxon>
        <taxon>Krasilnikovia</taxon>
    </lineage>
</organism>
<keyword evidence="2" id="KW-1185">Reference proteome</keyword>
<proteinExistence type="predicted"/>
<sequence>MRSRLRKLHVDGREFTWKAGIRAVRGSDGDRRRCIRVRVWGAGKAGRALQADLIEHPPPASGAEAYSYPTAEDVRVLVRYGMLAGWMPAAAGGTFRVSSTADLALPGFAITELLWAAEQPHPDAGAR</sequence>